<evidence type="ECO:0000256" key="4">
    <source>
        <dbReference type="ARBA" id="ARBA00022840"/>
    </source>
</evidence>
<evidence type="ECO:0000313" key="7">
    <source>
        <dbReference type="Proteomes" id="UP000198324"/>
    </source>
</evidence>
<keyword evidence="7" id="KW-1185">Reference proteome</keyword>
<dbReference type="PROSITE" id="PS50893">
    <property type="entry name" value="ABC_TRANSPORTER_2"/>
    <property type="match status" value="1"/>
</dbReference>
<dbReference type="InterPro" id="IPR017871">
    <property type="entry name" value="ABC_transporter-like_CS"/>
</dbReference>
<dbReference type="Proteomes" id="UP000198324">
    <property type="component" value="Unassembled WGS sequence"/>
</dbReference>
<dbReference type="InterPro" id="IPR003439">
    <property type="entry name" value="ABC_transporter-like_ATP-bd"/>
</dbReference>
<keyword evidence="2" id="KW-0813">Transport</keyword>
<dbReference type="SMART" id="SM00382">
    <property type="entry name" value="AAA"/>
    <property type="match status" value="1"/>
</dbReference>
<comment type="similarity">
    <text evidence="1">Belongs to the ABC transporter superfamily.</text>
</comment>
<feature type="domain" description="ABC transporter" evidence="5">
    <location>
        <begin position="7"/>
        <end position="247"/>
    </location>
</feature>
<gene>
    <name evidence="6" type="ORF">SAMN04488503_3220</name>
</gene>
<dbReference type="PROSITE" id="PS00211">
    <property type="entry name" value="ABC_TRANSPORTER_1"/>
    <property type="match status" value="1"/>
</dbReference>
<dbReference type="RefSeq" id="WP_235641624.1">
    <property type="nucleotide sequence ID" value="NZ_FZOC01000008.1"/>
</dbReference>
<dbReference type="PANTHER" id="PTHR42734:SF17">
    <property type="entry name" value="METAL TRANSPORT SYSTEM ATP-BINDING PROTEIN TM_0124-RELATED"/>
    <property type="match status" value="1"/>
</dbReference>
<dbReference type="GO" id="GO:0005524">
    <property type="term" value="F:ATP binding"/>
    <property type="evidence" value="ECO:0007669"/>
    <property type="project" value="UniProtKB-KW"/>
</dbReference>
<dbReference type="CDD" id="cd03235">
    <property type="entry name" value="ABC_Metallic_Cations"/>
    <property type="match status" value="1"/>
</dbReference>
<keyword evidence="4 6" id="KW-0067">ATP-binding</keyword>
<accession>A0A239CMT6</accession>
<evidence type="ECO:0000256" key="1">
    <source>
        <dbReference type="ARBA" id="ARBA00005417"/>
    </source>
</evidence>
<protein>
    <submittedName>
        <fullName evidence="6">Zinc transport system ATP-binding protein</fullName>
    </submittedName>
</protein>
<dbReference type="Pfam" id="PF00005">
    <property type="entry name" value="ABC_tran"/>
    <property type="match status" value="1"/>
</dbReference>
<dbReference type="InterPro" id="IPR050153">
    <property type="entry name" value="Metal_Ion_Import_ABC"/>
</dbReference>
<evidence type="ECO:0000313" key="6">
    <source>
        <dbReference type="EMBL" id="SNS21440.1"/>
    </source>
</evidence>
<evidence type="ECO:0000256" key="2">
    <source>
        <dbReference type="ARBA" id="ARBA00022448"/>
    </source>
</evidence>
<dbReference type="AlphaFoldDB" id="A0A239CMT6"/>
<reference evidence="6 7" key="1">
    <citation type="submission" date="2017-06" db="EMBL/GenBank/DDBJ databases">
        <authorList>
            <person name="Kim H.J."/>
            <person name="Triplett B.A."/>
        </authorList>
    </citation>
    <scope>NUCLEOTIDE SEQUENCE [LARGE SCALE GENOMIC DNA]</scope>
    <source>
        <strain evidence="6 7">DSM 13116</strain>
    </source>
</reference>
<proteinExistence type="inferred from homology"/>
<dbReference type="GO" id="GO:0016887">
    <property type="term" value="F:ATP hydrolysis activity"/>
    <property type="evidence" value="ECO:0007669"/>
    <property type="project" value="InterPro"/>
</dbReference>
<dbReference type="InterPro" id="IPR027417">
    <property type="entry name" value="P-loop_NTPase"/>
</dbReference>
<evidence type="ECO:0000256" key="3">
    <source>
        <dbReference type="ARBA" id="ARBA00022741"/>
    </source>
</evidence>
<dbReference type="EMBL" id="FZOC01000008">
    <property type="protein sequence ID" value="SNS21440.1"/>
    <property type="molecule type" value="Genomic_DNA"/>
</dbReference>
<evidence type="ECO:0000259" key="5">
    <source>
        <dbReference type="PROSITE" id="PS50893"/>
    </source>
</evidence>
<keyword evidence="3" id="KW-0547">Nucleotide-binding</keyword>
<name>A0A239CMT6_9BACT</name>
<dbReference type="InterPro" id="IPR003593">
    <property type="entry name" value="AAA+_ATPase"/>
</dbReference>
<organism evidence="6 7">
    <name type="scientific">Humidesulfovibrio mexicanus</name>
    <dbReference type="NCBI Taxonomy" id="147047"/>
    <lineage>
        <taxon>Bacteria</taxon>
        <taxon>Pseudomonadati</taxon>
        <taxon>Thermodesulfobacteriota</taxon>
        <taxon>Desulfovibrionia</taxon>
        <taxon>Desulfovibrionales</taxon>
        <taxon>Desulfovibrionaceae</taxon>
        <taxon>Humidesulfovibrio</taxon>
    </lineage>
</organism>
<dbReference type="PANTHER" id="PTHR42734">
    <property type="entry name" value="METAL TRANSPORT SYSTEM ATP-BINDING PROTEIN TM_0124-RELATED"/>
    <property type="match status" value="1"/>
</dbReference>
<dbReference type="Gene3D" id="3.40.50.300">
    <property type="entry name" value="P-loop containing nucleotide triphosphate hydrolases"/>
    <property type="match status" value="1"/>
</dbReference>
<dbReference type="SUPFAM" id="SSF52540">
    <property type="entry name" value="P-loop containing nucleoside triphosphate hydrolases"/>
    <property type="match status" value="1"/>
</dbReference>
<sequence>MENTPAIEISDLWFSYGAARVLDKVNLTLPAGEFLAVLGPNGGGKSTLLKLLLGFVRPGGGSIRVLGRPAGQAGGRIGYLPQFTQVSASFPITVLGATLLGLVRPGIDCFRSLERRRREREAALHALSRVGLADLAGRRLSELSGGQRQRVFIARAIVSGPELLLLDEPTASVDGKSRQELMALLAELNRDMTIVMVSHDMSTVDGCVNSIACVNRTLHLHKDSRLTPRIFAEAMGMDLTAGCPVELFAHGPVPHRVVLSHDDPGCGDCGHAKNDDRSPE</sequence>